<evidence type="ECO:0000259" key="11">
    <source>
        <dbReference type="Pfam" id="PF02518"/>
    </source>
</evidence>
<dbReference type="AlphaFoldDB" id="A0A895YEX2"/>
<dbReference type="Pfam" id="PF02518">
    <property type="entry name" value="HATPase_c"/>
    <property type="match status" value="1"/>
</dbReference>
<evidence type="ECO:0000256" key="1">
    <source>
        <dbReference type="ARBA" id="ARBA00000085"/>
    </source>
</evidence>
<dbReference type="InterPro" id="IPR036890">
    <property type="entry name" value="HATPase_C_sf"/>
</dbReference>
<gene>
    <name evidence="13" type="ORF">JQS43_15690</name>
</gene>
<evidence type="ECO:0000256" key="5">
    <source>
        <dbReference type="ARBA" id="ARBA00022741"/>
    </source>
</evidence>
<dbReference type="SUPFAM" id="SSF55874">
    <property type="entry name" value="ATPase domain of HSP90 chaperone/DNA topoisomerase II/histidine kinase"/>
    <property type="match status" value="1"/>
</dbReference>
<dbReference type="CDD" id="cd16917">
    <property type="entry name" value="HATPase_UhpB-NarQ-NarX-like"/>
    <property type="match status" value="1"/>
</dbReference>
<keyword evidence="4" id="KW-0808">Transferase</keyword>
<evidence type="ECO:0000313" key="14">
    <source>
        <dbReference type="Proteomes" id="UP000662857"/>
    </source>
</evidence>
<dbReference type="KEGG" id="nhy:JQS43_15690"/>
<name>A0A895YEX2_9ACTN</name>
<feature type="compositionally biased region" description="Basic and acidic residues" evidence="9">
    <location>
        <begin position="26"/>
        <end position="44"/>
    </location>
</feature>
<evidence type="ECO:0000256" key="4">
    <source>
        <dbReference type="ARBA" id="ARBA00022679"/>
    </source>
</evidence>
<dbReference type="InterPro" id="IPR050482">
    <property type="entry name" value="Sensor_HK_TwoCompSys"/>
</dbReference>
<comment type="catalytic activity">
    <reaction evidence="1">
        <text>ATP + protein L-histidine = ADP + protein N-phospho-L-histidine.</text>
        <dbReference type="EC" id="2.7.13.3"/>
    </reaction>
</comment>
<keyword evidence="8" id="KW-0902">Two-component regulatory system</keyword>
<keyword evidence="14" id="KW-1185">Reference proteome</keyword>
<feature type="region of interest" description="Disordered" evidence="9">
    <location>
        <begin position="1"/>
        <end position="44"/>
    </location>
</feature>
<keyword evidence="7" id="KW-0067">ATP-binding</keyword>
<keyword evidence="10" id="KW-0472">Membrane</keyword>
<keyword evidence="6 13" id="KW-0418">Kinase</keyword>
<keyword evidence="10" id="KW-0812">Transmembrane</keyword>
<reference evidence="13" key="1">
    <citation type="submission" date="2021-02" db="EMBL/GenBank/DDBJ databases">
        <title>Natrosporangium hydrolyticum gen. nov., sp. nov, a haloalkaliphilic actinobacterium from a soda solonchak soil.</title>
        <authorList>
            <person name="Sorokin D.Y."/>
            <person name="Khijniak T.V."/>
            <person name="Zakharycheva A.P."/>
            <person name="Boueva O.V."/>
            <person name="Ariskina E.V."/>
            <person name="Hahnke R.L."/>
            <person name="Bunk B."/>
            <person name="Sproer C."/>
            <person name="Schumann P."/>
            <person name="Evtushenko L.I."/>
            <person name="Kublanov I.V."/>
        </authorList>
    </citation>
    <scope>NUCLEOTIDE SEQUENCE</scope>
    <source>
        <strain evidence="13">DSM 106523</strain>
    </source>
</reference>
<dbReference type="EC" id="2.7.13.3" evidence="2"/>
<evidence type="ECO:0000256" key="7">
    <source>
        <dbReference type="ARBA" id="ARBA00022840"/>
    </source>
</evidence>
<evidence type="ECO:0000256" key="10">
    <source>
        <dbReference type="SAM" id="Phobius"/>
    </source>
</evidence>
<feature type="transmembrane region" description="Helical" evidence="10">
    <location>
        <begin position="101"/>
        <end position="119"/>
    </location>
</feature>
<sequence length="438" mass="46301">MGSACAGGSKRPDRPAWPPWAGRSHRLPDDHGKPGDHGVPDRQAHWAGHSHWVGHGPWPGWWGRGRRPAWSPFGLAVVIAAVQVVGCVLAARNQPTELDPVGYALLVVSGLVLALRYRQPLVTFGVAGAATLAYWVGEYPNGPSFVALIIAGVAAVKAGRRYPVWALTGVGYAGWALLTGPGLRHALVIAAWTVGLAAAAEWARAGTMHRARAVQVQQERARAAAEQQRRHASEERLRIAQELHDVIGHHLSLINVQAGVGLHLMDNQPEQARRALGTIKQASAEALREVRSVLATLGAESDSAPRTPAPGLARLAELIEPAGIAVATSITGTVRTLPAELDRAAYRIVQEALTNVRRHAGSAASATVRIDYQEDDVVLRIEDDGGANPPLAAVTEGSGISGMRERAAAWGGSLTARPRPAGGFEVVARLPLPAGGER</sequence>
<feature type="transmembrane region" description="Helical" evidence="10">
    <location>
        <begin position="139"/>
        <end position="156"/>
    </location>
</feature>
<feature type="domain" description="Histidine kinase/HSP90-like ATPase" evidence="11">
    <location>
        <begin position="344"/>
        <end position="433"/>
    </location>
</feature>
<dbReference type="GO" id="GO:0046983">
    <property type="term" value="F:protein dimerization activity"/>
    <property type="evidence" value="ECO:0007669"/>
    <property type="project" value="InterPro"/>
</dbReference>
<evidence type="ECO:0000256" key="8">
    <source>
        <dbReference type="ARBA" id="ARBA00023012"/>
    </source>
</evidence>
<dbReference type="Gene3D" id="3.30.565.10">
    <property type="entry name" value="Histidine kinase-like ATPase, C-terminal domain"/>
    <property type="match status" value="1"/>
</dbReference>
<dbReference type="PANTHER" id="PTHR24421:SF10">
    <property type="entry name" value="NITRATE_NITRITE SENSOR PROTEIN NARQ"/>
    <property type="match status" value="1"/>
</dbReference>
<keyword evidence="3" id="KW-0597">Phosphoprotein</keyword>
<dbReference type="PANTHER" id="PTHR24421">
    <property type="entry name" value="NITRATE/NITRITE SENSOR PROTEIN NARX-RELATED"/>
    <property type="match status" value="1"/>
</dbReference>
<dbReference type="GO" id="GO:0016020">
    <property type="term" value="C:membrane"/>
    <property type="evidence" value="ECO:0007669"/>
    <property type="project" value="InterPro"/>
</dbReference>
<feature type="domain" description="Signal transduction histidine kinase subgroup 3 dimerisation and phosphoacceptor" evidence="12">
    <location>
        <begin position="235"/>
        <end position="298"/>
    </location>
</feature>
<dbReference type="InterPro" id="IPR011712">
    <property type="entry name" value="Sig_transdc_His_kin_sub3_dim/P"/>
</dbReference>
<keyword evidence="5" id="KW-0547">Nucleotide-binding</keyword>
<evidence type="ECO:0000256" key="2">
    <source>
        <dbReference type="ARBA" id="ARBA00012438"/>
    </source>
</evidence>
<evidence type="ECO:0000256" key="6">
    <source>
        <dbReference type="ARBA" id="ARBA00022777"/>
    </source>
</evidence>
<dbReference type="EMBL" id="CP070499">
    <property type="protein sequence ID" value="QSB13086.1"/>
    <property type="molecule type" value="Genomic_DNA"/>
</dbReference>
<keyword evidence="10" id="KW-1133">Transmembrane helix</keyword>
<evidence type="ECO:0000313" key="13">
    <source>
        <dbReference type="EMBL" id="QSB13086.1"/>
    </source>
</evidence>
<dbReference type="RefSeq" id="WP_239675151.1">
    <property type="nucleotide sequence ID" value="NZ_CP070499.1"/>
</dbReference>
<dbReference type="Gene3D" id="1.20.5.1930">
    <property type="match status" value="1"/>
</dbReference>
<dbReference type="GO" id="GO:0000155">
    <property type="term" value="F:phosphorelay sensor kinase activity"/>
    <property type="evidence" value="ECO:0007669"/>
    <property type="project" value="InterPro"/>
</dbReference>
<feature type="transmembrane region" description="Helical" evidence="10">
    <location>
        <begin position="69"/>
        <end position="89"/>
    </location>
</feature>
<evidence type="ECO:0000259" key="12">
    <source>
        <dbReference type="Pfam" id="PF07730"/>
    </source>
</evidence>
<accession>A0A895YEX2</accession>
<feature type="transmembrane region" description="Helical" evidence="10">
    <location>
        <begin position="163"/>
        <end position="180"/>
    </location>
</feature>
<dbReference type="GO" id="GO:0005524">
    <property type="term" value="F:ATP binding"/>
    <property type="evidence" value="ECO:0007669"/>
    <property type="project" value="UniProtKB-KW"/>
</dbReference>
<organism evidence="13 14">
    <name type="scientific">Natronosporangium hydrolyticum</name>
    <dbReference type="NCBI Taxonomy" id="2811111"/>
    <lineage>
        <taxon>Bacteria</taxon>
        <taxon>Bacillati</taxon>
        <taxon>Actinomycetota</taxon>
        <taxon>Actinomycetes</taxon>
        <taxon>Micromonosporales</taxon>
        <taxon>Micromonosporaceae</taxon>
        <taxon>Natronosporangium</taxon>
    </lineage>
</organism>
<dbReference type="InterPro" id="IPR003594">
    <property type="entry name" value="HATPase_dom"/>
</dbReference>
<evidence type="ECO:0000256" key="3">
    <source>
        <dbReference type="ARBA" id="ARBA00022553"/>
    </source>
</evidence>
<proteinExistence type="predicted"/>
<evidence type="ECO:0000256" key="9">
    <source>
        <dbReference type="SAM" id="MobiDB-lite"/>
    </source>
</evidence>
<dbReference type="Proteomes" id="UP000662857">
    <property type="component" value="Chromosome"/>
</dbReference>
<protein>
    <recommendedName>
        <fullName evidence="2">histidine kinase</fullName>
        <ecNumber evidence="2">2.7.13.3</ecNumber>
    </recommendedName>
</protein>
<dbReference type="Pfam" id="PF07730">
    <property type="entry name" value="HisKA_3"/>
    <property type="match status" value="1"/>
</dbReference>